<organism evidence="6 7">
    <name type="scientific">Amycolatopsis taiwanensis</name>
    <dbReference type="NCBI Taxonomy" id="342230"/>
    <lineage>
        <taxon>Bacteria</taxon>
        <taxon>Bacillati</taxon>
        <taxon>Actinomycetota</taxon>
        <taxon>Actinomycetes</taxon>
        <taxon>Pseudonocardiales</taxon>
        <taxon>Pseudonocardiaceae</taxon>
        <taxon>Amycolatopsis</taxon>
    </lineage>
</organism>
<dbReference type="Proteomes" id="UP001165136">
    <property type="component" value="Unassembled WGS sequence"/>
</dbReference>
<sequence length="311" mass="34028">MPFAISIPQFYSDGAFDPTAFRTYVRRAEALGYHSGWTQEQVLGPGPNLSPVETMTYAASCTETLRLGCAVFVTPLHNPVHLAKSLSSLDQLSRGRLEIGIGTGGRGRMFSAFGVDPDRLVTRFTEGLRVMKELWTQPKVTFEGRFWQLSEAAMEPKPFQKPHPPVWFGGSHPAALRRAVRLGDGFFGAGSTTTAAFAEQVRIVLESLADAGRDPKTFRIAKRVYITVDDNVQRARERTAEGLEMIYGDFSRRLGSVAVAGTPEDCVRGVQQVIDSGAELVLFTPMFDQAAQMERVAAEVIPQLTGSVDPG</sequence>
<dbReference type="Gene3D" id="3.20.20.30">
    <property type="entry name" value="Luciferase-like domain"/>
    <property type="match status" value="1"/>
</dbReference>
<dbReference type="InterPro" id="IPR019921">
    <property type="entry name" value="Lucif-like_OxRdtase_Rv2161c"/>
</dbReference>
<dbReference type="RefSeq" id="WP_027947009.1">
    <property type="nucleotide sequence ID" value="NZ_BSTI01000018.1"/>
</dbReference>
<keyword evidence="1" id="KW-0285">Flavoprotein</keyword>
<keyword evidence="4" id="KW-0503">Monooxygenase</keyword>
<protein>
    <submittedName>
        <fullName evidence="6">Luciferase</fullName>
    </submittedName>
</protein>
<dbReference type="NCBIfam" id="TIGR03619">
    <property type="entry name" value="F420_Rv2161c"/>
    <property type="match status" value="1"/>
</dbReference>
<dbReference type="PANTHER" id="PTHR42847:SF4">
    <property type="entry name" value="ALKANESULFONATE MONOOXYGENASE-RELATED"/>
    <property type="match status" value="1"/>
</dbReference>
<accession>A0A9W6VFL0</accession>
<dbReference type="InterPro" id="IPR036661">
    <property type="entry name" value="Luciferase-like_sf"/>
</dbReference>
<dbReference type="EMBL" id="BSTI01000018">
    <property type="protein sequence ID" value="GLY69728.1"/>
    <property type="molecule type" value="Genomic_DNA"/>
</dbReference>
<keyword evidence="3" id="KW-0560">Oxidoreductase</keyword>
<dbReference type="GO" id="GO:0008726">
    <property type="term" value="F:alkanesulfonate monooxygenase activity"/>
    <property type="evidence" value="ECO:0007669"/>
    <property type="project" value="TreeGrafter"/>
</dbReference>
<dbReference type="AlphaFoldDB" id="A0A9W6VFL0"/>
<comment type="caution">
    <text evidence="6">The sequence shown here is derived from an EMBL/GenBank/DDBJ whole genome shotgun (WGS) entry which is preliminary data.</text>
</comment>
<evidence type="ECO:0000256" key="4">
    <source>
        <dbReference type="ARBA" id="ARBA00023033"/>
    </source>
</evidence>
<reference evidence="6" key="1">
    <citation type="submission" date="2023-03" db="EMBL/GenBank/DDBJ databases">
        <title>Amycolatopsis taiwanensis NBRC 103393.</title>
        <authorList>
            <person name="Ichikawa N."/>
            <person name="Sato H."/>
            <person name="Tonouchi N."/>
        </authorList>
    </citation>
    <scope>NUCLEOTIDE SEQUENCE</scope>
    <source>
        <strain evidence="6">NBRC 103393</strain>
    </source>
</reference>
<dbReference type="GO" id="GO:0046306">
    <property type="term" value="P:alkanesulfonate catabolic process"/>
    <property type="evidence" value="ECO:0007669"/>
    <property type="project" value="TreeGrafter"/>
</dbReference>
<evidence type="ECO:0000313" key="7">
    <source>
        <dbReference type="Proteomes" id="UP001165136"/>
    </source>
</evidence>
<dbReference type="InterPro" id="IPR011251">
    <property type="entry name" value="Luciferase-like_dom"/>
</dbReference>
<evidence type="ECO:0000256" key="2">
    <source>
        <dbReference type="ARBA" id="ARBA00022643"/>
    </source>
</evidence>
<dbReference type="InterPro" id="IPR050172">
    <property type="entry name" value="SsuD_RutA_monooxygenase"/>
</dbReference>
<gene>
    <name evidence="6" type="ORF">Atai01_63470</name>
</gene>
<evidence type="ECO:0000259" key="5">
    <source>
        <dbReference type="Pfam" id="PF00296"/>
    </source>
</evidence>
<dbReference type="Pfam" id="PF00296">
    <property type="entry name" value="Bac_luciferase"/>
    <property type="match status" value="1"/>
</dbReference>
<keyword evidence="2" id="KW-0288">FMN</keyword>
<dbReference type="PANTHER" id="PTHR42847">
    <property type="entry name" value="ALKANESULFONATE MONOOXYGENASE"/>
    <property type="match status" value="1"/>
</dbReference>
<keyword evidence="7" id="KW-1185">Reference proteome</keyword>
<dbReference type="SUPFAM" id="SSF51679">
    <property type="entry name" value="Bacterial luciferase-like"/>
    <property type="match status" value="1"/>
</dbReference>
<name>A0A9W6VFL0_9PSEU</name>
<evidence type="ECO:0000256" key="3">
    <source>
        <dbReference type="ARBA" id="ARBA00023002"/>
    </source>
</evidence>
<evidence type="ECO:0000256" key="1">
    <source>
        <dbReference type="ARBA" id="ARBA00022630"/>
    </source>
</evidence>
<proteinExistence type="predicted"/>
<evidence type="ECO:0000313" key="6">
    <source>
        <dbReference type="EMBL" id="GLY69728.1"/>
    </source>
</evidence>
<feature type="domain" description="Luciferase-like" evidence="5">
    <location>
        <begin position="11"/>
        <end position="247"/>
    </location>
</feature>